<dbReference type="EMBL" id="GBXM01067245">
    <property type="protein sequence ID" value="JAH41332.1"/>
    <property type="molecule type" value="Transcribed_RNA"/>
</dbReference>
<name>A0A0E9SJD1_ANGAN</name>
<proteinExistence type="predicted"/>
<sequence>MQQVQLHLICKHKATKSPTVGHIQLFVLNAIIHLLSGHP</sequence>
<reference evidence="1" key="1">
    <citation type="submission" date="2014-11" db="EMBL/GenBank/DDBJ databases">
        <authorList>
            <person name="Amaro Gonzalez C."/>
        </authorList>
    </citation>
    <scope>NUCLEOTIDE SEQUENCE</scope>
</reference>
<dbReference type="AlphaFoldDB" id="A0A0E9SJD1"/>
<evidence type="ECO:0000313" key="1">
    <source>
        <dbReference type="EMBL" id="JAH41332.1"/>
    </source>
</evidence>
<protein>
    <submittedName>
        <fullName evidence="1">Uncharacterized protein</fullName>
    </submittedName>
</protein>
<reference evidence="1" key="2">
    <citation type="journal article" date="2015" name="Fish Shellfish Immunol.">
        <title>Early steps in the European eel (Anguilla anguilla)-Vibrio vulnificus interaction in the gills: Role of the RtxA13 toxin.</title>
        <authorList>
            <person name="Callol A."/>
            <person name="Pajuelo D."/>
            <person name="Ebbesson L."/>
            <person name="Teles M."/>
            <person name="MacKenzie S."/>
            <person name="Amaro C."/>
        </authorList>
    </citation>
    <scope>NUCLEOTIDE SEQUENCE</scope>
</reference>
<accession>A0A0E9SJD1</accession>
<organism evidence="1">
    <name type="scientific">Anguilla anguilla</name>
    <name type="common">European freshwater eel</name>
    <name type="synonym">Muraena anguilla</name>
    <dbReference type="NCBI Taxonomy" id="7936"/>
    <lineage>
        <taxon>Eukaryota</taxon>
        <taxon>Metazoa</taxon>
        <taxon>Chordata</taxon>
        <taxon>Craniata</taxon>
        <taxon>Vertebrata</taxon>
        <taxon>Euteleostomi</taxon>
        <taxon>Actinopterygii</taxon>
        <taxon>Neopterygii</taxon>
        <taxon>Teleostei</taxon>
        <taxon>Anguilliformes</taxon>
        <taxon>Anguillidae</taxon>
        <taxon>Anguilla</taxon>
    </lineage>
</organism>